<dbReference type="InParanoid" id="S7W9T0"/>
<dbReference type="FunCoup" id="S7W9T0">
    <property type="interactions" value="93"/>
</dbReference>
<dbReference type="GO" id="GO:0046983">
    <property type="term" value="F:protein dimerization activity"/>
    <property type="evidence" value="ECO:0007669"/>
    <property type="project" value="InterPro"/>
</dbReference>
<dbReference type="OMA" id="MITKNDH"/>
<keyword evidence="1" id="KW-0240">DNA-directed RNA polymerase</keyword>
<dbReference type="InterPro" id="IPR008193">
    <property type="entry name" value="RNA_pol_Rpb11_13-16kDa_CS"/>
</dbReference>
<dbReference type="OrthoDB" id="510325at2759"/>
<dbReference type="PROSITE" id="PS01154">
    <property type="entry name" value="RNA_POL_L_13KD"/>
    <property type="match status" value="1"/>
</dbReference>
<dbReference type="SUPFAM" id="SSF55257">
    <property type="entry name" value="RBP11-like subunits of RNA polymerase"/>
    <property type="match status" value="1"/>
</dbReference>
<dbReference type="GO" id="GO:0003677">
    <property type="term" value="F:DNA binding"/>
    <property type="evidence" value="ECO:0007669"/>
    <property type="project" value="InterPro"/>
</dbReference>
<evidence type="ECO:0000256" key="2">
    <source>
        <dbReference type="ARBA" id="ARBA00023163"/>
    </source>
</evidence>
<proteinExistence type="inferred from homology"/>
<name>S7W9T0_SPRLO</name>
<dbReference type="GO" id="GO:0055029">
    <property type="term" value="C:nuclear DNA-directed RNA polymerase complex"/>
    <property type="evidence" value="ECO:0007669"/>
    <property type="project" value="UniProtKB-ARBA"/>
</dbReference>
<reference evidence="6" key="1">
    <citation type="journal article" date="2013" name="PLoS Genet.">
        <title>The genome of Spraguea lophii and the basis of host-microsporidian interactions.</title>
        <authorList>
            <person name="Campbell S.E."/>
            <person name="Williams T.A."/>
            <person name="Yousuf A."/>
            <person name="Soanes D.M."/>
            <person name="Paszkiewicz K.H."/>
            <person name="Williams B.A.P."/>
        </authorList>
    </citation>
    <scope>NUCLEOTIDE SEQUENCE [LARGE SCALE GENOMIC DNA]</scope>
    <source>
        <strain evidence="6">42_110</strain>
    </source>
</reference>
<evidence type="ECO:0000256" key="3">
    <source>
        <dbReference type="ARBA" id="ARBA00025751"/>
    </source>
</evidence>
<gene>
    <name evidence="5" type="ORF">SLOPH_2744</name>
</gene>
<dbReference type="InterPro" id="IPR009025">
    <property type="entry name" value="RBP11-like_dimer"/>
</dbReference>
<evidence type="ECO:0000313" key="6">
    <source>
        <dbReference type="Proteomes" id="UP000014978"/>
    </source>
</evidence>
<dbReference type="PANTHER" id="PTHR13946:SF28">
    <property type="entry name" value="DNA-DIRECTED RNA POLYMERASES I AND III SUBUNIT RPAC2"/>
    <property type="match status" value="1"/>
</dbReference>
<dbReference type="STRING" id="1358809.S7W9T0"/>
<dbReference type="VEuPathDB" id="MicrosporidiaDB:SLOPH_2744"/>
<organism evidence="5 6">
    <name type="scientific">Spraguea lophii (strain 42_110)</name>
    <name type="common">Microsporidian parasite</name>
    <dbReference type="NCBI Taxonomy" id="1358809"/>
    <lineage>
        <taxon>Eukaryota</taxon>
        <taxon>Fungi</taxon>
        <taxon>Fungi incertae sedis</taxon>
        <taxon>Microsporidia</taxon>
        <taxon>Spragueidae</taxon>
        <taxon>Spraguea</taxon>
    </lineage>
</organism>
<evidence type="ECO:0000259" key="4">
    <source>
        <dbReference type="Pfam" id="PF13656"/>
    </source>
</evidence>
<sequence>MSNKIKVLDEYTFSITDEDHTLMNPLQWSISQDKSVDICGYTIPHPSENIATLRIQFKDENRQNKTEKKDTLIEGCDRLERIINEMMKQLEDTK</sequence>
<evidence type="ECO:0000313" key="5">
    <source>
        <dbReference type="EMBL" id="EPR78512.1"/>
    </source>
</evidence>
<evidence type="ECO:0000256" key="1">
    <source>
        <dbReference type="ARBA" id="ARBA00022478"/>
    </source>
</evidence>
<dbReference type="GO" id="GO:0003899">
    <property type="term" value="F:DNA-directed RNA polymerase activity"/>
    <property type="evidence" value="ECO:0007669"/>
    <property type="project" value="InterPro"/>
</dbReference>
<dbReference type="InterPro" id="IPR022905">
    <property type="entry name" value="Rpo11-like"/>
</dbReference>
<dbReference type="GO" id="GO:0006383">
    <property type="term" value="P:transcription by RNA polymerase III"/>
    <property type="evidence" value="ECO:0007669"/>
    <property type="project" value="TreeGrafter"/>
</dbReference>
<dbReference type="GO" id="GO:0005666">
    <property type="term" value="C:RNA polymerase III complex"/>
    <property type="evidence" value="ECO:0007669"/>
    <property type="project" value="TreeGrafter"/>
</dbReference>
<dbReference type="EMBL" id="ATCN01000733">
    <property type="protein sequence ID" value="EPR78512.1"/>
    <property type="molecule type" value="Genomic_DNA"/>
</dbReference>
<protein>
    <submittedName>
        <fullName evidence="5">Polymerase subunit AC19</fullName>
    </submittedName>
</protein>
<feature type="domain" description="DNA-directed RNA polymerase RBP11-like dimerisation" evidence="4">
    <location>
        <begin position="11"/>
        <end position="88"/>
    </location>
</feature>
<comment type="caution">
    <text evidence="5">The sequence shown here is derived from an EMBL/GenBank/DDBJ whole genome shotgun (WGS) entry which is preliminary data.</text>
</comment>
<dbReference type="InterPro" id="IPR036603">
    <property type="entry name" value="RBP11-like"/>
</dbReference>
<dbReference type="PANTHER" id="PTHR13946">
    <property type="entry name" value="DNA-DIRECTED RNA POLYMERASE I,II,III"/>
    <property type="match status" value="1"/>
</dbReference>
<dbReference type="HAMAP" id="MF_00261">
    <property type="entry name" value="RNApol_arch_Rpo11"/>
    <property type="match status" value="1"/>
</dbReference>
<dbReference type="HOGENOM" id="CLU_090381_4_2_1"/>
<dbReference type="GO" id="GO:0006362">
    <property type="term" value="P:transcription elongation by RNA polymerase I"/>
    <property type="evidence" value="ECO:0007669"/>
    <property type="project" value="TreeGrafter"/>
</dbReference>
<keyword evidence="6" id="KW-1185">Reference proteome</keyword>
<dbReference type="Proteomes" id="UP000014978">
    <property type="component" value="Unassembled WGS sequence"/>
</dbReference>
<keyword evidence="2" id="KW-0804">Transcription</keyword>
<dbReference type="Pfam" id="PF13656">
    <property type="entry name" value="RNA_pol_L_2"/>
    <property type="match status" value="1"/>
</dbReference>
<accession>S7W9T0</accession>
<dbReference type="GO" id="GO:0005736">
    <property type="term" value="C:RNA polymerase I complex"/>
    <property type="evidence" value="ECO:0007669"/>
    <property type="project" value="TreeGrafter"/>
</dbReference>
<dbReference type="AlphaFoldDB" id="S7W9T0"/>
<comment type="similarity">
    <text evidence="3">Belongs to the archaeal Rpo11/eukaryotic RPB11/RPC19 RNA polymerase subunit family.</text>
</comment>
<dbReference type="Gene3D" id="3.30.1360.10">
    <property type="entry name" value="RNA polymerase, RBP11-like subunit"/>
    <property type="match status" value="1"/>
</dbReference>